<reference evidence="10 11" key="1">
    <citation type="journal article" date="2020" name="ISME J.">
        <title>Enrichment and physiological characterization of a novel comammox Nitrospira indicates ammonium inhibition of complete nitrification.</title>
        <authorList>
            <person name="Sakoula D."/>
            <person name="Koch H."/>
            <person name="Frank J."/>
            <person name="Jetten M.S.M."/>
            <person name="van Kessel M.A.H.J."/>
            <person name="Lucker S."/>
        </authorList>
    </citation>
    <scope>NUCLEOTIDE SEQUENCE [LARGE SCALE GENOMIC DNA]</scope>
    <source>
        <strain evidence="10">Comreactor17</strain>
    </source>
</reference>
<protein>
    <recommendedName>
        <fullName evidence="9">YetF C-terminal domain-containing protein</fullName>
    </recommendedName>
</protein>
<dbReference type="Proteomes" id="UP000593737">
    <property type="component" value="Chromosome"/>
</dbReference>
<evidence type="ECO:0000256" key="6">
    <source>
        <dbReference type="ARBA" id="ARBA00023136"/>
    </source>
</evidence>
<dbReference type="AlphaFoldDB" id="A0A7S8IZR0"/>
<keyword evidence="3" id="KW-1003">Cell membrane</keyword>
<feature type="transmembrane region" description="Helical" evidence="8">
    <location>
        <begin position="6"/>
        <end position="27"/>
    </location>
</feature>
<accession>A0A7S8IZR0</accession>
<evidence type="ECO:0000313" key="11">
    <source>
        <dbReference type="Proteomes" id="UP000593737"/>
    </source>
</evidence>
<comment type="similarity">
    <text evidence="2">Belongs to the UPF0702 family.</text>
</comment>
<evidence type="ECO:0000256" key="8">
    <source>
        <dbReference type="SAM" id="Phobius"/>
    </source>
</evidence>
<evidence type="ECO:0000256" key="3">
    <source>
        <dbReference type="ARBA" id="ARBA00022475"/>
    </source>
</evidence>
<dbReference type="Gene3D" id="3.30.240.20">
    <property type="entry name" value="bsu07140 like domains"/>
    <property type="match status" value="1"/>
</dbReference>
<dbReference type="PANTHER" id="PTHR34582">
    <property type="entry name" value="UPF0702 TRANSMEMBRANE PROTEIN YCAP"/>
    <property type="match status" value="1"/>
</dbReference>
<evidence type="ECO:0000256" key="5">
    <source>
        <dbReference type="ARBA" id="ARBA00022989"/>
    </source>
</evidence>
<proteinExistence type="inferred from homology"/>
<dbReference type="GO" id="GO:0005886">
    <property type="term" value="C:plasma membrane"/>
    <property type="evidence" value="ECO:0007669"/>
    <property type="project" value="UniProtKB-SubCell"/>
</dbReference>
<gene>
    <name evidence="10" type="ORF">Nkreftii_002290</name>
</gene>
<evidence type="ECO:0000313" key="10">
    <source>
        <dbReference type="EMBL" id="QPD04516.1"/>
    </source>
</evidence>
<dbReference type="EMBL" id="CP047423">
    <property type="protein sequence ID" value="QPD04516.1"/>
    <property type="molecule type" value="Genomic_DNA"/>
</dbReference>
<sequence length="173" mass="18485">MNADIIRDILLQVVLAFAYYAILVTVMRLAGKRLAGQTTTFDLVILITISVVLQTTALREGVLNALVFIATVFGAHQLLAATCARSSRIRNIVRGCPRPLIRNARVDFDALAREGLSYDELLAGLRKLGYSSPEGIRVATLEETGHISAIALEENGERSSTGHAGSGGHGGRG</sequence>
<keyword evidence="5 8" id="KW-1133">Transmembrane helix</keyword>
<evidence type="ECO:0000259" key="9">
    <source>
        <dbReference type="Pfam" id="PF04239"/>
    </source>
</evidence>
<feature type="compositionally biased region" description="Gly residues" evidence="7">
    <location>
        <begin position="164"/>
        <end position="173"/>
    </location>
</feature>
<keyword evidence="6 8" id="KW-0472">Membrane</keyword>
<organism evidence="10 11">
    <name type="scientific">Candidatus Nitrospira kreftii</name>
    <dbReference type="NCBI Taxonomy" id="2652173"/>
    <lineage>
        <taxon>Bacteria</taxon>
        <taxon>Pseudomonadati</taxon>
        <taxon>Nitrospirota</taxon>
        <taxon>Nitrospiria</taxon>
        <taxon>Nitrospirales</taxon>
        <taxon>Nitrospiraceae</taxon>
        <taxon>Nitrospira</taxon>
    </lineage>
</organism>
<dbReference type="KEGG" id="nkf:Nkreftii_002290"/>
<feature type="transmembrane region" description="Helical" evidence="8">
    <location>
        <begin position="63"/>
        <end position="84"/>
    </location>
</feature>
<keyword evidence="4 8" id="KW-0812">Transmembrane</keyword>
<feature type="domain" description="YetF C-terminal" evidence="9">
    <location>
        <begin position="85"/>
        <end position="154"/>
    </location>
</feature>
<name>A0A7S8IZR0_9BACT</name>
<evidence type="ECO:0000256" key="2">
    <source>
        <dbReference type="ARBA" id="ARBA00006448"/>
    </source>
</evidence>
<dbReference type="InterPro" id="IPR007353">
    <property type="entry name" value="DUF421"/>
</dbReference>
<evidence type="ECO:0000256" key="7">
    <source>
        <dbReference type="SAM" id="MobiDB-lite"/>
    </source>
</evidence>
<evidence type="ECO:0000256" key="4">
    <source>
        <dbReference type="ARBA" id="ARBA00022692"/>
    </source>
</evidence>
<dbReference type="InterPro" id="IPR023090">
    <property type="entry name" value="UPF0702_alpha/beta_dom_sf"/>
</dbReference>
<feature type="region of interest" description="Disordered" evidence="7">
    <location>
        <begin position="153"/>
        <end position="173"/>
    </location>
</feature>
<dbReference type="Pfam" id="PF04239">
    <property type="entry name" value="DUF421"/>
    <property type="match status" value="1"/>
</dbReference>
<evidence type="ECO:0000256" key="1">
    <source>
        <dbReference type="ARBA" id="ARBA00004651"/>
    </source>
</evidence>
<dbReference type="PANTHER" id="PTHR34582:SF6">
    <property type="entry name" value="UPF0702 TRANSMEMBRANE PROTEIN YCAP"/>
    <property type="match status" value="1"/>
</dbReference>
<comment type="subcellular location">
    <subcellularLocation>
        <location evidence="1">Cell membrane</location>
        <topology evidence="1">Multi-pass membrane protein</topology>
    </subcellularLocation>
</comment>